<dbReference type="GO" id="GO:0005829">
    <property type="term" value="C:cytosol"/>
    <property type="evidence" value="ECO:0007669"/>
    <property type="project" value="TreeGrafter"/>
</dbReference>
<keyword evidence="9" id="KW-0808">Transferase</keyword>
<accession>A0A015ULN4</accession>
<keyword evidence="10" id="KW-0479">Metal-binding</keyword>
<name>A0A015ULN4_BACFG</name>
<dbReference type="Pfam" id="PF02779">
    <property type="entry name" value="Transket_pyr"/>
    <property type="match status" value="1"/>
</dbReference>
<comment type="cofactor">
    <cofactor evidence="3">
        <name>Co(2+)</name>
        <dbReference type="ChEBI" id="CHEBI:48828"/>
    </cofactor>
</comment>
<dbReference type="Pfam" id="PF22613">
    <property type="entry name" value="Transketolase_C_1"/>
    <property type="match status" value="1"/>
</dbReference>
<dbReference type="InterPro" id="IPR055152">
    <property type="entry name" value="Transketolase-like_C_2"/>
</dbReference>
<dbReference type="PROSITE" id="PS00802">
    <property type="entry name" value="TRANSKETOLASE_2"/>
    <property type="match status" value="1"/>
</dbReference>
<dbReference type="CDD" id="cd02012">
    <property type="entry name" value="TPP_TK"/>
    <property type="match status" value="1"/>
</dbReference>
<comment type="cofactor">
    <cofactor evidence="1">
        <name>Ca(2+)</name>
        <dbReference type="ChEBI" id="CHEBI:29108"/>
    </cofactor>
</comment>
<proteinExistence type="inferred from homology"/>
<dbReference type="FunFam" id="3.40.50.970:FF:000004">
    <property type="entry name" value="Transketolase"/>
    <property type="match status" value="1"/>
</dbReference>
<evidence type="ECO:0000256" key="8">
    <source>
        <dbReference type="ARBA" id="ARBA00013152"/>
    </source>
</evidence>
<dbReference type="PANTHER" id="PTHR43522:SF2">
    <property type="entry name" value="TRANSKETOLASE 1-RELATED"/>
    <property type="match status" value="1"/>
</dbReference>
<evidence type="ECO:0000256" key="6">
    <source>
        <dbReference type="ARBA" id="ARBA00007131"/>
    </source>
</evidence>
<dbReference type="SUPFAM" id="SSF52922">
    <property type="entry name" value="TK C-terminal domain-like"/>
    <property type="match status" value="1"/>
</dbReference>
<feature type="domain" description="Transketolase-like pyrimidine-binding" evidence="15">
    <location>
        <begin position="345"/>
        <end position="528"/>
    </location>
</feature>
<dbReference type="EMBL" id="JGCY01000261">
    <property type="protein sequence ID" value="EXY74833.1"/>
    <property type="molecule type" value="Genomic_DNA"/>
</dbReference>
<reference evidence="16 17" key="1">
    <citation type="submission" date="2014-02" db="EMBL/GenBank/DDBJ databases">
        <authorList>
            <person name="Sears C."/>
            <person name="Carroll K."/>
            <person name="Sack B.R."/>
            <person name="Qadri F."/>
            <person name="Myers L.L."/>
            <person name="Chung G.-T."/>
            <person name="Escheverria P."/>
            <person name="Fraser C.M."/>
            <person name="Sadzewicz L."/>
            <person name="Shefchek K.A."/>
            <person name="Tallon L."/>
            <person name="Das S.P."/>
            <person name="Daugherty S."/>
            <person name="Mongodin E.F."/>
        </authorList>
    </citation>
    <scope>NUCLEOTIDE SEQUENCE [LARGE SCALE GENOMIC DNA]</scope>
    <source>
        <strain evidence="17">3988T(B)14</strain>
    </source>
</reference>
<dbReference type="PROSITE" id="PS00801">
    <property type="entry name" value="TRANSKETOLASE_1"/>
    <property type="match status" value="1"/>
</dbReference>
<dbReference type="CDD" id="cd07033">
    <property type="entry name" value="TPP_PYR_DXS_TK_like"/>
    <property type="match status" value="1"/>
</dbReference>
<dbReference type="PANTHER" id="PTHR43522">
    <property type="entry name" value="TRANSKETOLASE"/>
    <property type="match status" value="1"/>
</dbReference>
<evidence type="ECO:0000256" key="1">
    <source>
        <dbReference type="ARBA" id="ARBA00001913"/>
    </source>
</evidence>
<evidence type="ECO:0000313" key="17">
    <source>
        <dbReference type="Proteomes" id="UP000020529"/>
    </source>
</evidence>
<evidence type="ECO:0000256" key="2">
    <source>
        <dbReference type="ARBA" id="ARBA00001936"/>
    </source>
</evidence>
<dbReference type="InterPro" id="IPR005475">
    <property type="entry name" value="Transketolase-like_Pyr-bd"/>
</dbReference>
<dbReference type="GO" id="GO:0004802">
    <property type="term" value="F:transketolase activity"/>
    <property type="evidence" value="ECO:0007669"/>
    <property type="project" value="UniProtKB-EC"/>
</dbReference>
<dbReference type="EC" id="2.2.1.1" evidence="8"/>
<evidence type="ECO:0000313" key="16">
    <source>
        <dbReference type="EMBL" id="EXY74833.1"/>
    </source>
</evidence>
<comment type="subunit">
    <text evidence="7">Homodimer.</text>
</comment>
<organism evidence="16 17">
    <name type="scientific">Bacteroides fragilis str. 3988T(B)14</name>
    <dbReference type="NCBI Taxonomy" id="1339315"/>
    <lineage>
        <taxon>Bacteria</taxon>
        <taxon>Pseudomonadati</taxon>
        <taxon>Bacteroidota</taxon>
        <taxon>Bacteroidia</taxon>
        <taxon>Bacteroidales</taxon>
        <taxon>Bacteroidaceae</taxon>
        <taxon>Bacteroides</taxon>
    </lineage>
</organism>
<evidence type="ECO:0000256" key="14">
    <source>
        <dbReference type="ARBA" id="ARBA00049473"/>
    </source>
</evidence>
<comment type="similarity">
    <text evidence="6">Belongs to the transketolase family.</text>
</comment>
<dbReference type="FunFam" id="3.40.50.920:FF:000011">
    <property type="entry name" value="Transketolase"/>
    <property type="match status" value="1"/>
</dbReference>
<comment type="cofactor">
    <cofactor evidence="4">
        <name>Mg(2+)</name>
        <dbReference type="ChEBI" id="CHEBI:18420"/>
    </cofactor>
</comment>
<protein>
    <recommendedName>
        <fullName evidence="8">transketolase</fullName>
        <ecNumber evidence="8">2.2.1.1</ecNumber>
    </recommendedName>
</protein>
<dbReference type="Pfam" id="PF00456">
    <property type="entry name" value="Transketolase_N"/>
    <property type="match status" value="1"/>
</dbReference>
<evidence type="ECO:0000256" key="9">
    <source>
        <dbReference type="ARBA" id="ARBA00022679"/>
    </source>
</evidence>
<comment type="cofactor">
    <cofactor evidence="2">
        <name>Mn(2+)</name>
        <dbReference type="ChEBI" id="CHEBI:29035"/>
    </cofactor>
</comment>
<keyword evidence="13" id="KW-0786">Thiamine pyrophosphate</keyword>
<dbReference type="SUPFAM" id="SSF52518">
    <property type="entry name" value="Thiamin diphosphate-binding fold (THDP-binding)"/>
    <property type="match status" value="2"/>
</dbReference>
<dbReference type="InterPro" id="IPR009014">
    <property type="entry name" value="Transketo_C/PFOR_II"/>
</dbReference>
<evidence type="ECO:0000256" key="10">
    <source>
        <dbReference type="ARBA" id="ARBA00022723"/>
    </source>
</evidence>
<dbReference type="InterPro" id="IPR005474">
    <property type="entry name" value="Transketolase_N"/>
</dbReference>
<sequence length="663" mass="71475">MNRAADNIRILAASMVEKANSGHPGGAMGGADFVNVLFSEFLVYDPQNPRWEGRDRFFLDPGHMSPMLYSVLAFTGKYTLDELKQFRQWGSPTPGHPEVNVDRGVENTSGPLGQGHTYAVGAAIAAKFLKARFGEVMNQTIYAYISDGGIQEEISQGAGRIAGTLGLDNLIMFYDSNDVQLSTNTEDVTTENVAMKYEAWDWKVITINGNDPDEIRKALTEAKAEKNRPTLIIGKTTMGKGARRADGSSYEADCATHGAPLGGDAYVNTIKNLGGNPENPFTIFPEVAELYAKRAEELKKIVADKYAAKAEWAKANPEKAAKLAEFFSGKAPKVNWDAIEQKAGGATRAGSATVLGALATQVENMIVSSADLSNSDKTDGFLKKTHAFKKGDFSGAFLQAGVSELSMACICIGMSLHGGIIAACGTFFVFSDYMKPALRMAALMEQPVKFIWTHDAFRVGEDGPTHEPVEQEAQVRLLEKLKNHKGHNSMLVLRPADVEETTIAWKLAMENMSTPTALILSRQNIVTLPAGTDYSQAAKGAYIIADADENPDVILVASGSEVSTLVAGAELLRKEGVKVRIVSAPSEGLFRNQSKEYQESILPAGAKIFGLTAGLPVNLEGLVGPNGKVFGLESFGFSAPYKVLDEKLGFTAENVYNQVKAML</sequence>
<dbReference type="InterPro" id="IPR020826">
    <property type="entry name" value="Transketolase_BS"/>
</dbReference>
<dbReference type="Gene3D" id="3.40.50.920">
    <property type="match status" value="1"/>
</dbReference>
<evidence type="ECO:0000256" key="12">
    <source>
        <dbReference type="ARBA" id="ARBA00022842"/>
    </source>
</evidence>
<dbReference type="PATRIC" id="fig|1339315.3.peg.2191"/>
<dbReference type="GO" id="GO:0006098">
    <property type="term" value="P:pentose-phosphate shunt"/>
    <property type="evidence" value="ECO:0007669"/>
    <property type="project" value="TreeGrafter"/>
</dbReference>
<evidence type="ECO:0000256" key="4">
    <source>
        <dbReference type="ARBA" id="ARBA00001946"/>
    </source>
</evidence>
<comment type="cofactor">
    <cofactor evidence="5">
        <name>thiamine diphosphate</name>
        <dbReference type="ChEBI" id="CHEBI:58937"/>
    </cofactor>
</comment>
<comment type="caution">
    <text evidence="16">The sequence shown here is derived from an EMBL/GenBank/DDBJ whole genome shotgun (WGS) entry which is preliminary data.</text>
</comment>
<dbReference type="InterPro" id="IPR033247">
    <property type="entry name" value="Transketolase_fam"/>
</dbReference>
<evidence type="ECO:0000256" key="13">
    <source>
        <dbReference type="ARBA" id="ARBA00023052"/>
    </source>
</evidence>
<dbReference type="GO" id="GO:0046872">
    <property type="term" value="F:metal ion binding"/>
    <property type="evidence" value="ECO:0007669"/>
    <property type="project" value="UniProtKB-KW"/>
</dbReference>
<evidence type="ECO:0000256" key="11">
    <source>
        <dbReference type="ARBA" id="ARBA00022837"/>
    </source>
</evidence>
<gene>
    <name evidence="16" type="ORF">M124_1413</name>
</gene>
<dbReference type="Proteomes" id="UP000020529">
    <property type="component" value="Unassembled WGS sequence"/>
</dbReference>
<comment type="catalytic activity">
    <reaction evidence="14">
        <text>D-sedoheptulose 7-phosphate + D-glyceraldehyde 3-phosphate = aldehydo-D-ribose 5-phosphate + D-xylulose 5-phosphate</text>
        <dbReference type="Rhea" id="RHEA:10508"/>
        <dbReference type="ChEBI" id="CHEBI:57483"/>
        <dbReference type="ChEBI" id="CHEBI:57737"/>
        <dbReference type="ChEBI" id="CHEBI:58273"/>
        <dbReference type="ChEBI" id="CHEBI:59776"/>
        <dbReference type="EC" id="2.2.1.1"/>
    </reaction>
</comment>
<dbReference type="SMART" id="SM00861">
    <property type="entry name" value="Transket_pyr"/>
    <property type="match status" value="1"/>
</dbReference>
<dbReference type="InterPro" id="IPR049557">
    <property type="entry name" value="Transketolase_CS"/>
</dbReference>
<evidence type="ECO:0000256" key="3">
    <source>
        <dbReference type="ARBA" id="ARBA00001941"/>
    </source>
</evidence>
<dbReference type="FunFam" id="3.40.50.970:FF:000045">
    <property type="entry name" value="Transketolase"/>
    <property type="match status" value="1"/>
</dbReference>
<dbReference type="AlphaFoldDB" id="A0A015ULN4"/>
<evidence type="ECO:0000256" key="7">
    <source>
        <dbReference type="ARBA" id="ARBA00011738"/>
    </source>
</evidence>
<evidence type="ECO:0000256" key="5">
    <source>
        <dbReference type="ARBA" id="ARBA00001964"/>
    </source>
</evidence>
<evidence type="ECO:0000259" key="15">
    <source>
        <dbReference type="SMART" id="SM00861"/>
    </source>
</evidence>
<keyword evidence="12" id="KW-0460">Magnesium</keyword>
<keyword evidence="11" id="KW-0106">Calcium</keyword>
<dbReference type="Gene3D" id="3.40.50.970">
    <property type="match status" value="2"/>
</dbReference>
<dbReference type="InterPro" id="IPR029061">
    <property type="entry name" value="THDP-binding"/>
</dbReference>